<reference evidence="8 9" key="1">
    <citation type="journal article" date="2019" name="Nat. Microbiol.">
        <title>Mediterranean grassland soil C-N compound turnover is dependent on rainfall and depth, and is mediated by genomically divergent microorganisms.</title>
        <authorList>
            <person name="Diamond S."/>
            <person name="Andeer P.F."/>
            <person name="Li Z."/>
            <person name="Crits-Christoph A."/>
            <person name="Burstein D."/>
            <person name="Anantharaman K."/>
            <person name="Lane K.R."/>
            <person name="Thomas B.C."/>
            <person name="Pan C."/>
            <person name="Northen T.R."/>
            <person name="Banfield J.F."/>
        </authorList>
    </citation>
    <scope>NUCLEOTIDE SEQUENCE [LARGE SCALE GENOMIC DNA]</scope>
    <source>
        <strain evidence="8">WS_9</strain>
    </source>
</reference>
<keyword evidence="3 6" id="KW-0812">Transmembrane</keyword>
<protein>
    <submittedName>
        <fullName evidence="8">DUF2156 domain-containing protein</fullName>
    </submittedName>
</protein>
<evidence type="ECO:0000259" key="7">
    <source>
        <dbReference type="Pfam" id="PF09924"/>
    </source>
</evidence>
<dbReference type="GO" id="GO:0005886">
    <property type="term" value="C:plasma membrane"/>
    <property type="evidence" value="ECO:0007669"/>
    <property type="project" value="UniProtKB-SubCell"/>
</dbReference>
<organism evidence="8 9">
    <name type="scientific">Eiseniibacteriota bacterium</name>
    <dbReference type="NCBI Taxonomy" id="2212470"/>
    <lineage>
        <taxon>Bacteria</taxon>
        <taxon>Candidatus Eiseniibacteriota</taxon>
    </lineage>
</organism>
<name>A0A538TJH2_UNCEI</name>
<dbReference type="Pfam" id="PF09924">
    <property type="entry name" value="LPG_synthase_C"/>
    <property type="match status" value="1"/>
</dbReference>
<evidence type="ECO:0000313" key="8">
    <source>
        <dbReference type="EMBL" id="TMQ63776.1"/>
    </source>
</evidence>
<evidence type="ECO:0000256" key="5">
    <source>
        <dbReference type="ARBA" id="ARBA00023136"/>
    </source>
</evidence>
<dbReference type="SUPFAM" id="SSF55729">
    <property type="entry name" value="Acyl-CoA N-acyltransferases (Nat)"/>
    <property type="match status" value="1"/>
</dbReference>
<dbReference type="GO" id="GO:0016755">
    <property type="term" value="F:aminoacyltransferase activity"/>
    <property type="evidence" value="ECO:0007669"/>
    <property type="project" value="TreeGrafter"/>
</dbReference>
<gene>
    <name evidence="8" type="ORF">E6K79_09010</name>
</gene>
<feature type="domain" description="Phosphatidylglycerol lysyltransferase C-terminal" evidence="7">
    <location>
        <begin position="15"/>
        <end position="297"/>
    </location>
</feature>
<feature type="transmembrane region" description="Helical" evidence="6">
    <location>
        <begin position="423"/>
        <end position="442"/>
    </location>
</feature>
<keyword evidence="2" id="KW-1003">Cell membrane</keyword>
<proteinExistence type="predicted"/>
<comment type="subcellular location">
    <subcellularLocation>
        <location evidence="1">Cell membrane</location>
        <topology evidence="1">Multi-pass membrane protein</topology>
    </subcellularLocation>
</comment>
<accession>A0A538TJH2</accession>
<keyword evidence="5 6" id="KW-0472">Membrane</keyword>
<dbReference type="EMBL" id="VBOZ01000029">
    <property type="protein sequence ID" value="TMQ63776.1"/>
    <property type="molecule type" value="Genomic_DNA"/>
</dbReference>
<keyword evidence="4 6" id="KW-1133">Transmembrane helix</keyword>
<evidence type="ECO:0000256" key="2">
    <source>
        <dbReference type="ARBA" id="ARBA00022475"/>
    </source>
</evidence>
<dbReference type="InterPro" id="IPR016181">
    <property type="entry name" value="Acyl_CoA_acyltransferase"/>
</dbReference>
<evidence type="ECO:0000256" key="4">
    <source>
        <dbReference type="ARBA" id="ARBA00022989"/>
    </source>
</evidence>
<dbReference type="PANTHER" id="PTHR34697">
    <property type="entry name" value="PHOSPHATIDYLGLYCEROL LYSYLTRANSFERASE"/>
    <property type="match status" value="1"/>
</dbReference>
<dbReference type="InterPro" id="IPR051211">
    <property type="entry name" value="PG_lysyltransferase"/>
</dbReference>
<evidence type="ECO:0000313" key="9">
    <source>
        <dbReference type="Proteomes" id="UP000317691"/>
    </source>
</evidence>
<dbReference type="AlphaFoldDB" id="A0A538TJH2"/>
<feature type="transmembrane region" description="Helical" evidence="6">
    <location>
        <begin position="390"/>
        <end position="411"/>
    </location>
</feature>
<evidence type="ECO:0000256" key="1">
    <source>
        <dbReference type="ARBA" id="ARBA00004651"/>
    </source>
</evidence>
<comment type="caution">
    <text evidence="8">The sequence shown here is derived from an EMBL/GenBank/DDBJ whole genome shotgun (WGS) entry which is preliminary data.</text>
</comment>
<dbReference type="InterPro" id="IPR024320">
    <property type="entry name" value="LPG_synthase_C"/>
</dbReference>
<dbReference type="GO" id="GO:0055091">
    <property type="term" value="P:phospholipid homeostasis"/>
    <property type="evidence" value="ECO:0007669"/>
    <property type="project" value="TreeGrafter"/>
</dbReference>
<dbReference type="PANTHER" id="PTHR34697:SF2">
    <property type="entry name" value="PHOSPHATIDYLGLYCEROL LYSYLTRANSFERASE"/>
    <property type="match status" value="1"/>
</dbReference>
<sequence length="452" mass="50063">MSLDDQERARVLTLLRAYGWNATSFQVLEPGFRYWFDGEDACVGYVDTGKAWVVAGAPIAPRERLRDVAQSFSALASTAGKRVAFFGTESRFQEAVGWHGLRIGDQPVWAPEDWDATLQRSRSLREQLRRARAKGVKVRRLDAVELSPGHPMRDRVDALIARWLHTRPMAPMGFLVQVHPYTFPEERHSFVAQLGERVVGFLGVIPIYARGGWFFEDFLSDPIAPNGTVELLIDAGMRAAAANGIPYATLGLVPLVGEVGVRIRAVRRWGMLLFDFDGLRAFKGRFRPRAWDPIYLSYPPGGSSWGAIIDALTAFSRGGLLAFGAQTLLRGPAIAIRVLAVLLAPWTLLLSLPVSRAWFPSEASRWGWVIFDIAVCVALYRLSERWNRRLATVLATAIALDAVLTLFQAVFYDLPRHHTPLDLGVILVAVMAPTAATILLWIGRAHRGSVGG</sequence>
<feature type="transmembrane region" description="Helical" evidence="6">
    <location>
        <begin position="334"/>
        <end position="354"/>
    </location>
</feature>
<dbReference type="Proteomes" id="UP000317691">
    <property type="component" value="Unassembled WGS sequence"/>
</dbReference>
<evidence type="ECO:0000256" key="6">
    <source>
        <dbReference type="SAM" id="Phobius"/>
    </source>
</evidence>
<evidence type="ECO:0000256" key="3">
    <source>
        <dbReference type="ARBA" id="ARBA00022692"/>
    </source>
</evidence>
<feature type="transmembrane region" description="Helical" evidence="6">
    <location>
        <begin position="366"/>
        <end position="383"/>
    </location>
</feature>